<dbReference type="AlphaFoldDB" id="H5UYK5"/>
<keyword evidence="1" id="KW-1003">Cell membrane</keyword>
<reference evidence="6 7" key="1">
    <citation type="submission" date="2012-02" db="EMBL/GenBank/DDBJ databases">
        <title>Whole genome shotgun sequence of Escherichia hermannii NBRC 105704.</title>
        <authorList>
            <person name="Yoshida I."/>
            <person name="Hosoyama A."/>
            <person name="Tsuchikane K."/>
            <person name="Katsumata H."/>
            <person name="Yamazaki S."/>
            <person name="Fujita N."/>
        </authorList>
    </citation>
    <scope>NUCLEOTIDE SEQUENCE [LARGE SCALE GENOMIC DNA]</scope>
    <source>
        <strain evidence="6 7">NBRC 105704</strain>
    </source>
</reference>
<keyword evidence="2 5" id="KW-0812">Transmembrane</keyword>
<comment type="caution">
    <text evidence="6">The sequence shown here is derived from an EMBL/GenBank/DDBJ whole genome shotgun (WGS) entry which is preliminary data.</text>
</comment>
<evidence type="ECO:0000313" key="7">
    <source>
        <dbReference type="Proteomes" id="UP000010297"/>
    </source>
</evidence>
<name>H5UYK5_ATLHE</name>
<organism evidence="6 7">
    <name type="scientific">Atlantibacter hermannii NBRC 105704</name>
    <dbReference type="NCBI Taxonomy" id="1115512"/>
    <lineage>
        <taxon>Bacteria</taxon>
        <taxon>Pseudomonadati</taxon>
        <taxon>Pseudomonadota</taxon>
        <taxon>Gammaproteobacteria</taxon>
        <taxon>Enterobacterales</taxon>
        <taxon>Enterobacteriaceae</taxon>
        <taxon>Atlantibacter</taxon>
    </lineage>
</organism>
<gene>
    <name evidence="6" type="primary">YdhI</name>
    <name evidence="6" type="ORF">EH105704_01_00145</name>
</gene>
<dbReference type="InterPro" id="IPR012451">
    <property type="entry name" value="DUF1656"/>
</dbReference>
<dbReference type="eggNOG" id="ENOG5032YWB">
    <property type="taxonomic scope" value="Bacteria"/>
</dbReference>
<dbReference type="EMBL" id="BAFF01000001">
    <property type="protein sequence ID" value="GAB50009.1"/>
    <property type="molecule type" value="Genomic_DNA"/>
</dbReference>
<evidence type="ECO:0000256" key="1">
    <source>
        <dbReference type="ARBA" id="ARBA00022475"/>
    </source>
</evidence>
<feature type="transmembrane region" description="Helical" evidence="5">
    <location>
        <begin position="61"/>
        <end position="80"/>
    </location>
</feature>
<evidence type="ECO:0000313" key="6">
    <source>
        <dbReference type="EMBL" id="GAB50009.1"/>
    </source>
</evidence>
<keyword evidence="7" id="KW-1185">Reference proteome</keyword>
<sequence>MNNFSLPSGMPLEDVVVGASVYFPPLFKAVFIGLFIWLILHRLLRNWLYSGAVWHPTLMDLSIFILSVCAGMFILTTGLFS</sequence>
<evidence type="ECO:0008006" key="8">
    <source>
        <dbReference type="Google" id="ProtNLM"/>
    </source>
</evidence>
<protein>
    <recommendedName>
        <fullName evidence="8">DUF1656 domain-containing protein</fullName>
    </recommendedName>
</protein>
<keyword evidence="4 5" id="KW-0472">Membrane</keyword>
<dbReference type="Pfam" id="PF07869">
    <property type="entry name" value="DUF1656"/>
    <property type="match status" value="1"/>
</dbReference>
<evidence type="ECO:0000256" key="4">
    <source>
        <dbReference type="ARBA" id="ARBA00023136"/>
    </source>
</evidence>
<feature type="transmembrane region" description="Helical" evidence="5">
    <location>
        <begin position="20"/>
        <end position="40"/>
    </location>
</feature>
<evidence type="ECO:0000256" key="3">
    <source>
        <dbReference type="ARBA" id="ARBA00022989"/>
    </source>
</evidence>
<dbReference type="Proteomes" id="UP000010297">
    <property type="component" value="Unassembled WGS sequence"/>
</dbReference>
<keyword evidence="3 5" id="KW-1133">Transmembrane helix</keyword>
<proteinExistence type="predicted"/>
<evidence type="ECO:0000256" key="5">
    <source>
        <dbReference type="SAM" id="Phobius"/>
    </source>
</evidence>
<accession>H5UYK5</accession>
<evidence type="ECO:0000256" key="2">
    <source>
        <dbReference type="ARBA" id="ARBA00022692"/>
    </source>
</evidence>